<comment type="subunit">
    <text evidence="4 10">Homodimer.</text>
</comment>
<dbReference type="GO" id="GO:0008168">
    <property type="term" value="F:methyltransferase activity"/>
    <property type="evidence" value="ECO:0007669"/>
    <property type="project" value="UniProtKB-KW"/>
</dbReference>
<comment type="pathway">
    <text evidence="10">One-carbon metabolism; tetrahydrofolate interconversion.</text>
</comment>
<dbReference type="GO" id="GO:0032259">
    <property type="term" value="P:methylation"/>
    <property type="evidence" value="ECO:0007669"/>
    <property type="project" value="UniProtKB-KW"/>
</dbReference>
<keyword evidence="8 10" id="KW-0808">Transferase</keyword>
<dbReference type="EMBL" id="FOOU01000003">
    <property type="protein sequence ID" value="SFG06376.1"/>
    <property type="molecule type" value="Genomic_DNA"/>
</dbReference>
<evidence type="ECO:0000256" key="6">
    <source>
        <dbReference type="ARBA" id="ARBA00022563"/>
    </source>
</evidence>
<dbReference type="GO" id="GO:0004372">
    <property type="term" value="F:glycine hydroxymethyltransferase activity"/>
    <property type="evidence" value="ECO:0007669"/>
    <property type="project" value="UniProtKB-UniRule"/>
</dbReference>
<accession>A0A1I2NXZ2</accession>
<dbReference type="Gene3D" id="3.40.640.10">
    <property type="entry name" value="Type I PLP-dependent aspartate aminotransferase-like (Major domain)"/>
    <property type="match status" value="1"/>
</dbReference>
<gene>
    <name evidence="10" type="primary">glyA</name>
    <name evidence="13" type="ORF">SAMN05216175_10374</name>
</gene>
<dbReference type="HAMAP" id="MF_00051">
    <property type="entry name" value="SHMT"/>
    <property type="match status" value="1"/>
</dbReference>
<dbReference type="InterPro" id="IPR039429">
    <property type="entry name" value="SHMT-like_dom"/>
</dbReference>
<reference evidence="14" key="1">
    <citation type="submission" date="2016-10" db="EMBL/GenBank/DDBJ databases">
        <authorList>
            <person name="Varghese N."/>
            <person name="Submissions S."/>
        </authorList>
    </citation>
    <scope>NUCLEOTIDE SEQUENCE [LARGE SCALE GENOMIC DNA]</scope>
    <source>
        <strain evidence="14">CGMCC 1.10971</strain>
    </source>
</reference>
<feature type="site" description="Plays an important role in substrate specificity" evidence="10">
    <location>
        <position position="260"/>
    </location>
</feature>
<dbReference type="AlphaFoldDB" id="A0A1I2NXZ2"/>
<dbReference type="GO" id="GO:0035999">
    <property type="term" value="P:tetrahydrofolate interconversion"/>
    <property type="evidence" value="ECO:0007669"/>
    <property type="project" value="UniProtKB-UniRule"/>
</dbReference>
<dbReference type="GO" id="GO:0005829">
    <property type="term" value="C:cytosol"/>
    <property type="evidence" value="ECO:0007669"/>
    <property type="project" value="TreeGrafter"/>
</dbReference>
<proteinExistence type="inferred from homology"/>
<evidence type="ECO:0000256" key="4">
    <source>
        <dbReference type="ARBA" id="ARBA00011738"/>
    </source>
</evidence>
<keyword evidence="7 10" id="KW-0028">Amino-acid biosynthesis</keyword>
<dbReference type="FunFam" id="3.40.640.10:FF:000001">
    <property type="entry name" value="Serine hydroxymethyltransferase"/>
    <property type="match status" value="1"/>
</dbReference>
<sequence length="452" mass="48659">MLWHVDANTSKKLSNENKNMSLTDLYSDTEHATFFTRDLTESDSAITAAIEEEFHRQDNQIELIASENIVSKAVMQAQGTVLTNKYAEGYPGRRYYGGCEFVDKAEALAIDRAKQLFGCEYVNVQPHSGAQANGAVFMALLQPGDTILGMSLDAGGHLTHGARPAQSGKWFNAVQYGVAENTLRIDYDAVEKLAVECQPKLIIAGGSAIPREIDFARFREIADKVGAYLMVDMAHIAGLVATGAHPSPLPHAHVVTTTTHKTLRGPRGGMVLSNDLELGKKINSAVFPGLQGGPLMHVIAAKAVAFGEALQPEFSAYIDRVVANAKVLADVMIERGCAVVTDGTDTHLMLVDLRPKGLKGNQVEVALERAGITCNKNGIPFDSEKPMVTSGIRLGTPAGTTRGFGVEEFRLIGNLINDVLDGLVANPDGNPEVEAAVCAQVTELCQRFPLYR</sequence>
<dbReference type="GO" id="GO:0030170">
    <property type="term" value="F:pyridoxal phosphate binding"/>
    <property type="evidence" value="ECO:0007669"/>
    <property type="project" value="UniProtKB-UniRule"/>
</dbReference>
<comment type="function">
    <text evidence="10">Catalyzes the reversible interconversion of serine and glycine with tetrahydrofolate (THF) serving as the one-carbon carrier. This reaction serves as the major source of one-carbon groups required for the biosynthesis of purines, thymidylate, methionine, and other important biomolecules. Also exhibits THF-independent aldolase activity toward beta-hydroxyamino acids, producing glycine and aldehydes, via a retro-aldol mechanism.</text>
</comment>
<dbReference type="PANTHER" id="PTHR11680">
    <property type="entry name" value="SERINE HYDROXYMETHYLTRANSFERASE"/>
    <property type="match status" value="1"/>
</dbReference>
<evidence type="ECO:0000313" key="13">
    <source>
        <dbReference type="EMBL" id="SFG06376.1"/>
    </source>
</evidence>
<feature type="binding site" evidence="10">
    <location>
        <begin position="156"/>
        <end position="158"/>
    </location>
    <ligand>
        <name>(6S)-5,6,7,8-tetrahydrofolate</name>
        <dbReference type="ChEBI" id="CHEBI:57453"/>
    </ligand>
</feature>
<dbReference type="CDD" id="cd00378">
    <property type="entry name" value="SHMT"/>
    <property type="match status" value="1"/>
</dbReference>
<dbReference type="Proteomes" id="UP000198623">
    <property type="component" value="Unassembled WGS sequence"/>
</dbReference>
<comment type="similarity">
    <text evidence="3 10">Belongs to the SHMT family.</text>
</comment>
<dbReference type="InterPro" id="IPR015422">
    <property type="entry name" value="PyrdxlP-dep_Trfase_small"/>
</dbReference>
<dbReference type="UniPathway" id="UPA00288">
    <property type="reaction ID" value="UER01023"/>
</dbReference>
<feature type="modified residue" description="N6-(pyridoxal phosphate)lysine" evidence="10 11">
    <location>
        <position position="261"/>
    </location>
</feature>
<feature type="binding site" evidence="10">
    <location>
        <position position="152"/>
    </location>
    <ligand>
        <name>(6S)-5,6,7,8-tetrahydrofolate</name>
        <dbReference type="ChEBI" id="CHEBI:57453"/>
    </ligand>
</feature>
<protein>
    <recommendedName>
        <fullName evidence="10">Serine hydroxymethyltransferase</fullName>
        <shortName evidence="10">SHMT</shortName>
        <shortName evidence="10">Serine methylase</shortName>
        <ecNumber evidence="10">2.1.2.1</ecNumber>
    </recommendedName>
</protein>
<keyword evidence="9 10" id="KW-0663">Pyridoxal phosphate</keyword>
<comment type="subcellular location">
    <subcellularLocation>
        <location evidence="2 10">Cytoplasm</location>
    </subcellularLocation>
</comment>
<evidence type="ECO:0000256" key="9">
    <source>
        <dbReference type="ARBA" id="ARBA00022898"/>
    </source>
</evidence>
<dbReference type="GO" id="GO:0019264">
    <property type="term" value="P:glycine biosynthetic process from serine"/>
    <property type="evidence" value="ECO:0007669"/>
    <property type="project" value="UniProtKB-UniRule"/>
</dbReference>
<organism evidence="13 14">
    <name type="scientific">Neptunomonas qingdaonensis</name>
    <dbReference type="NCBI Taxonomy" id="1045558"/>
    <lineage>
        <taxon>Bacteria</taxon>
        <taxon>Pseudomonadati</taxon>
        <taxon>Pseudomonadota</taxon>
        <taxon>Gammaproteobacteria</taxon>
        <taxon>Oceanospirillales</taxon>
        <taxon>Oceanospirillaceae</taxon>
        <taxon>Neptunomonas</taxon>
    </lineage>
</organism>
<evidence type="ECO:0000313" key="14">
    <source>
        <dbReference type="Proteomes" id="UP000198623"/>
    </source>
</evidence>
<dbReference type="InterPro" id="IPR019798">
    <property type="entry name" value="Ser_HO-MeTrfase_PLP_BS"/>
</dbReference>
<comment type="cofactor">
    <cofactor evidence="1 10 11">
        <name>pyridoxal 5'-phosphate</name>
        <dbReference type="ChEBI" id="CHEBI:597326"/>
    </cofactor>
</comment>
<evidence type="ECO:0000256" key="8">
    <source>
        <dbReference type="ARBA" id="ARBA00022679"/>
    </source>
</evidence>
<keyword evidence="14" id="KW-1185">Reference proteome</keyword>
<evidence type="ECO:0000256" key="1">
    <source>
        <dbReference type="ARBA" id="ARBA00001933"/>
    </source>
</evidence>
<dbReference type="EC" id="2.1.2.1" evidence="10"/>
<dbReference type="Pfam" id="PF00464">
    <property type="entry name" value="SHMT"/>
    <property type="match status" value="1"/>
</dbReference>
<dbReference type="PANTHER" id="PTHR11680:SF35">
    <property type="entry name" value="SERINE HYDROXYMETHYLTRANSFERASE 1"/>
    <property type="match status" value="1"/>
</dbReference>
<keyword evidence="6 10" id="KW-0554">One-carbon metabolism</keyword>
<dbReference type="PROSITE" id="PS00096">
    <property type="entry name" value="SHMT"/>
    <property type="match status" value="1"/>
</dbReference>
<dbReference type="SUPFAM" id="SSF53383">
    <property type="entry name" value="PLP-dependent transferases"/>
    <property type="match status" value="1"/>
</dbReference>
<evidence type="ECO:0000256" key="3">
    <source>
        <dbReference type="ARBA" id="ARBA00006376"/>
    </source>
</evidence>
<keyword evidence="13" id="KW-0489">Methyltransferase</keyword>
<dbReference type="PIRSF" id="PIRSF000412">
    <property type="entry name" value="SHMT"/>
    <property type="match status" value="1"/>
</dbReference>
<comment type="pathway">
    <text evidence="10">Amino-acid biosynthesis; glycine biosynthesis; glycine from L-serine: step 1/1.</text>
</comment>
<dbReference type="NCBIfam" id="NF000586">
    <property type="entry name" value="PRK00011.1"/>
    <property type="match status" value="1"/>
</dbReference>
<dbReference type="Gene3D" id="3.90.1150.10">
    <property type="entry name" value="Aspartate Aminotransferase, domain 1"/>
    <property type="match status" value="1"/>
</dbReference>
<dbReference type="UniPathway" id="UPA00193"/>
<comment type="catalytic activity">
    <reaction evidence="10">
        <text>(6R)-5,10-methylene-5,6,7,8-tetrahydrofolate + glycine + H2O = (6S)-5,6,7,8-tetrahydrofolate + L-serine</text>
        <dbReference type="Rhea" id="RHEA:15481"/>
        <dbReference type="ChEBI" id="CHEBI:15377"/>
        <dbReference type="ChEBI" id="CHEBI:15636"/>
        <dbReference type="ChEBI" id="CHEBI:33384"/>
        <dbReference type="ChEBI" id="CHEBI:57305"/>
        <dbReference type="ChEBI" id="CHEBI:57453"/>
        <dbReference type="EC" id="2.1.2.1"/>
    </reaction>
</comment>
<evidence type="ECO:0000256" key="5">
    <source>
        <dbReference type="ARBA" id="ARBA00022490"/>
    </source>
</evidence>
<dbReference type="InterPro" id="IPR001085">
    <property type="entry name" value="Ser_HO-MeTrfase"/>
</dbReference>
<keyword evidence="5 10" id="KW-0963">Cytoplasm</keyword>
<dbReference type="STRING" id="1045558.SAMN05216175_10374"/>
<evidence type="ECO:0000256" key="11">
    <source>
        <dbReference type="PIRSR" id="PIRSR000412-50"/>
    </source>
</evidence>
<evidence type="ECO:0000256" key="2">
    <source>
        <dbReference type="ARBA" id="ARBA00004496"/>
    </source>
</evidence>
<evidence type="ECO:0000256" key="10">
    <source>
        <dbReference type="HAMAP-Rule" id="MF_00051"/>
    </source>
</evidence>
<evidence type="ECO:0000259" key="12">
    <source>
        <dbReference type="Pfam" id="PF00464"/>
    </source>
</evidence>
<dbReference type="InterPro" id="IPR049943">
    <property type="entry name" value="Ser_HO-MeTrfase-like"/>
</dbReference>
<evidence type="ECO:0000256" key="7">
    <source>
        <dbReference type="ARBA" id="ARBA00022605"/>
    </source>
</evidence>
<dbReference type="InterPro" id="IPR015421">
    <property type="entry name" value="PyrdxlP-dep_Trfase_major"/>
</dbReference>
<dbReference type="InterPro" id="IPR015424">
    <property type="entry name" value="PyrdxlP-dep_Trfase"/>
</dbReference>
<comment type="caution">
    <text evidence="10">Lacks conserved residue(s) required for the propagation of feature annotation.</text>
</comment>
<feature type="domain" description="Serine hydroxymethyltransferase-like" evidence="12">
    <location>
        <begin position="39"/>
        <end position="416"/>
    </location>
</feature>
<name>A0A1I2NXZ2_9GAMM</name>